<dbReference type="AlphaFoldDB" id="A0A645BI71"/>
<protein>
    <recommendedName>
        <fullName evidence="2">Helix-turn-helix domain-containing protein</fullName>
    </recommendedName>
</protein>
<accession>A0A645BI71</accession>
<dbReference type="InterPro" id="IPR009061">
    <property type="entry name" value="DNA-bd_dom_put_sf"/>
</dbReference>
<reference evidence="1" key="1">
    <citation type="submission" date="2019-08" db="EMBL/GenBank/DDBJ databases">
        <authorList>
            <person name="Kucharzyk K."/>
            <person name="Murdoch R.W."/>
            <person name="Higgins S."/>
            <person name="Loffler F."/>
        </authorList>
    </citation>
    <scope>NUCLEOTIDE SEQUENCE</scope>
</reference>
<dbReference type="EMBL" id="VSSQ01020312">
    <property type="protein sequence ID" value="MPM65067.1"/>
    <property type="molecule type" value="Genomic_DNA"/>
</dbReference>
<proteinExistence type="predicted"/>
<dbReference type="SUPFAM" id="SSF46955">
    <property type="entry name" value="Putative DNA-binding domain"/>
    <property type="match status" value="1"/>
</dbReference>
<organism evidence="1">
    <name type="scientific">bioreactor metagenome</name>
    <dbReference type="NCBI Taxonomy" id="1076179"/>
    <lineage>
        <taxon>unclassified sequences</taxon>
        <taxon>metagenomes</taxon>
        <taxon>ecological metagenomes</taxon>
    </lineage>
</organism>
<evidence type="ECO:0008006" key="2">
    <source>
        <dbReference type="Google" id="ProtNLM"/>
    </source>
</evidence>
<name>A0A645BI71_9ZZZZ</name>
<sequence>MIFKYDPNKTFYDNVIKDPRPDRVRLINTKTAARILLCHPATVGKWRREGFISYKMGGKRYFYYLHEIEAIAKYRFNGYMEKLLKKMKL</sequence>
<gene>
    <name evidence="1" type="ORF">SDC9_111959</name>
</gene>
<comment type="caution">
    <text evidence="1">The sequence shown here is derived from an EMBL/GenBank/DDBJ whole genome shotgun (WGS) entry which is preliminary data.</text>
</comment>
<evidence type="ECO:0000313" key="1">
    <source>
        <dbReference type="EMBL" id="MPM65067.1"/>
    </source>
</evidence>